<keyword evidence="2" id="KW-0812">Transmembrane</keyword>
<name>A0A7V9A7B3_9BACT</name>
<comment type="caution">
    <text evidence="3">The sequence shown here is derived from an EMBL/GenBank/DDBJ whole genome shotgun (WGS) entry which is preliminary data.</text>
</comment>
<evidence type="ECO:0000313" key="4">
    <source>
        <dbReference type="Proteomes" id="UP000551616"/>
    </source>
</evidence>
<evidence type="ECO:0000256" key="1">
    <source>
        <dbReference type="SAM" id="MobiDB-lite"/>
    </source>
</evidence>
<accession>A0A7V9A7B3</accession>
<proteinExistence type="predicted"/>
<gene>
    <name evidence="3" type="ORF">HOV93_19680</name>
</gene>
<keyword evidence="2" id="KW-0472">Membrane</keyword>
<reference evidence="3 4" key="1">
    <citation type="submission" date="2020-05" db="EMBL/GenBank/DDBJ databases">
        <title>Bremerella alba sp. nov., a novel planctomycete isolated from the surface of the macroalga Fucus spiralis.</title>
        <authorList>
            <person name="Godinho O."/>
            <person name="Botelho R."/>
            <person name="Albuquerque L."/>
            <person name="Wiegand S."/>
            <person name="Da Costa M.S."/>
            <person name="Lobo-Da-Cunha A."/>
            <person name="Jogler C."/>
            <person name="Lage O.M."/>
        </authorList>
    </citation>
    <scope>NUCLEOTIDE SEQUENCE [LARGE SCALE GENOMIC DNA]</scope>
    <source>
        <strain evidence="3 4">FF15</strain>
    </source>
</reference>
<evidence type="ECO:0000313" key="3">
    <source>
        <dbReference type="EMBL" id="MBA2114801.1"/>
    </source>
</evidence>
<feature type="transmembrane region" description="Helical" evidence="2">
    <location>
        <begin position="124"/>
        <end position="143"/>
    </location>
</feature>
<sequence>MEHHGKLVDQAGSSRPSSDVAMTDPIAHPDAKTEMDELLAAYLDNELSETERSLVETRLAEDDNFRGRLDELDRAWDMLDALPKADLDDEKFVRTTVEMITVAASQEIQQYEQQRKRTATVRQAGIALGIVALVGMGFVLTQWRLSRPDRVLVESLPVIENVDELERVDNIEFLEALRKEGLFTGETSDES</sequence>
<dbReference type="AlphaFoldDB" id="A0A7V9A7B3"/>
<dbReference type="Gene3D" id="1.10.10.1320">
    <property type="entry name" value="Anti-sigma factor, zinc-finger domain"/>
    <property type="match status" value="1"/>
</dbReference>
<dbReference type="InterPro" id="IPR041916">
    <property type="entry name" value="Anti_sigma_zinc_sf"/>
</dbReference>
<feature type="region of interest" description="Disordered" evidence="1">
    <location>
        <begin position="1"/>
        <end position="25"/>
    </location>
</feature>
<protein>
    <submittedName>
        <fullName evidence="3">Uncharacterized protein</fullName>
    </submittedName>
</protein>
<evidence type="ECO:0000256" key="2">
    <source>
        <dbReference type="SAM" id="Phobius"/>
    </source>
</evidence>
<dbReference type="Proteomes" id="UP000551616">
    <property type="component" value="Unassembled WGS sequence"/>
</dbReference>
<organism evidence="3 4">
    <name type="scientific">Bremerella alba</name>
    <dbReference type="NCBI Taxonomy" id="980252"/>
    <lineage>
        <taxon>Bacteria</taxon>
        <taxon>Pseudomonadati</taxon>
        <taxon>Planctomycetota</taxon>
        <taxon>Planctomycetia</taxon>
        <taxon>Pirellulales</taxon>
        <taxon>Pirellulaceae</taxon>
        <taxon>Bremerella</taxon>
    </lineage>
</organism>
<dbReference type="EMBL" id="JABRWO010000004">
    <property type="protein sequence ID" value="MBA2114801.1"/>
    <property type="molecule type" value="Genomic_DNA"/>
</dbReference>
<keyword evidence="4" id="KW-1185">Reference proteome</keyword>
<keyword evidence="2" id="KW-1133">Transmembrane helix</keyword>